<dbReference type="PROSITE" id="PS51318">
    <property type="entry name" value="TAT"/>
    <property type="match status" value="1"/>
</dbReference>
<dbReference type="Pfam" id="PF05787">
    <property type="entry name" value="PhoX"/>
    <property type="match status" value="2"/>
</dbReference>
<dbReference type="InterPro" id="IPR006311">
    <property type="entry name" value="TAT_signal"/>
</dbReference>
<dbReference type="PANTHER" id="PTHR35399:SF4">
    <property type="entry name" value="MEMBRANE PROTEIN"/>
    <property type="match status" value="1"/>
</dbReference>
<organism evidence="1 2">
    <name type="scientific">Arenimonas caeni</name>
    <dbReference type="NCBI Taxonomy" id="2058085"/>
    <lineage>
        <taxon>Bacteria</taxon>
        <taxon>Pseudomonadati</taxon>
        <taxon>Pseudomonadota</taxon>
        <taxon>Gammaproteobacteria</taxon>
        <taxon>Lysobacterales</taxon>
        <taxon>Lysobacteraceae</taxon>
        <taxon>Arenimonas</taxon>
    </lineage>
</organism>
<gene>
    <name evidence="1" type="ORF">C6N40_11970</name>
</gene>
<accession>A0A2P6M6G6</accession>
<keyword evidence="2" id="KW-1185">Reference proteome</keyword>
<comment type="caution">
    <text evidence="1">The sequence shown here is derived from an EMBL/GenBank/DDBJ whole genome shotgun (WGS) entry which is preliminary data.</text>
</comment>
<sequence>MPGRSPSKQEQVLAGNDEAPRISRRRLLKGGLGLGAAALGLGPVGSLMAQAGTGLGISAGYGPLSPVADRATGLPLLQLPAGFEYVSFGWTGEEIAPGQACPGKHDGMGVVRAEGDIVTLVRNHEITEDPGGSFAPPSATYDPDCRGGTVTLRFDTARGAFVDARPSLSGTLVNCAGGTTPWGSWLSCEEIVLDQGQEVVVSGYPYTINRSHGFIFEVPGEGLSNAEPLLDMGQMKHEAACVDPRDGIVYLTEDHKPFAGFYRFIPKVPGELARGGRLQMLAAEGVRDLRTGRRAGERLRVRWVDINEPTRGRDADGGPGGLVRQGLANGGSAFIRLEGIVIADERVYFTSTSGGDAECGQLWAYHPRAGVLELVFESPGREVLDYPDNIIASPRGGLVICEDSGQPVQRLYGLDHAGGLFEFCRNNVVLDGHRGFSGDFRGDEWAGACFSPDGRWLFANVYAPGFTVAITGPWKAGLI</sequence>
<reference evidence="1 2" key="1">
    <citation type="submission" date="2018-03" db="EMBL/GenBank/DDBJ databases">
        <title>Arenimonas caeni sp. nov., isolated from activated sludge.</title>
        <authorList>
            <person name="Liu H."/>
        </authorList>
    </citation>
    <scope>NUCLEOTIDE SEQUENCE [LARGE SCALE GENOMIC DNA]</scope>
    <source>
        <strain evidence="2">z29</strain>
    </source>
</reference>
<dbReference type="OrthoDB" id="9801383at2"/>
<name>A0A2P6M6G6_9GAMM</name>
<dbReference type="AlphaFoldDB" id="A0A2P6M6G6"/>
<dbReference type="SUPFAM" id="SSF63825">
    <property type="entry name" value="YWTD domain"/>
    <property type="match status" value="1"/>
</dbReference>
<dbReference type="PANTHER" id="PTHR35399">
    <property type="entry name" value="SLR8030 PROTEIN"/>
    <property type="match status" value="1"/>
</dbReference>
<proteinExistence type="predicted"/>
<dbReference type="EMBL" id="PVLF01000022">
    <property type="protein sequence ID" value="PRH81578.1"/>
    <property type="molecule type" value="Genomic_DNA"/>
</dbReference>
<protein>
    <submittedName>
        <fullName evidence="1">Phosphatase</fullName>
    </submittedName>
</protein>
<evidence type="ECO:0000313" key="1">
    <source>
        <dbReference type="EMBL" id="PRH81578.1"/>
    </source>
</evidence>
<dbReference type="InterPro" id="IPR008557">
    <property type="entry name" value="PhoX"/>
</dbReference>
<dbReference type="Proteomes" id="UP000241736">
    <property type="component" value="Unassembled WGS sequence"/>
</dbReference>
<evidence type="ECO:0000313" key="2">
    <source>
        <dbReference type="Proteomes" id="UP000241736"/>
    </source>
</evidence>